<feature type="non-terminal residue" evidence="3">
    <location>
        <position position="318"/>
    </location>
</feature>
<feature type="transmembrane region" description="Helical" evidence="2">
    <location>
        <begin position="73"/>
        <end position="96"/>
    </location>
</feature>
<feature type="region of interest" description="Disordered" evidence="1">
    <location>
        <begin position="122"/>
        <end position="158"/>
    </location>
</feature>
<evidence type="ECO:0000256" key="2">
    <source>
        <dbReference type="SAM" id="Phobius"/>
    </source>
</evidence>
<evidence type="ECO:0000313" key="4">
    <source>
        <dbReference type="Proteomes" id="UP000281549"/>
    </source>
</evidence>
<organism evidence="3 4">
    <name type="scientific">Rozella allomycis (strain CSF55)</name>
    <dbReference type="NCBI Taxonomy" id="988480"/>
    <lineage>
        <taxon>Eukaryota</taxon>
        <taxon>Fungi</taxon>
        <taxon>Fungi incertae sedis</taxon>
        <taxon>Cryptomycota</taxon>
        <taxon>Cryptomycota incertae sedis</taxon>
        <taxon>Rozella</taxon>
    </lineage>
</organism>
<dbReference type="InterPro" id="IPR014825">
    <property type="entry name" value="DNA_alkylation"/>
</dbReference>
<feature type="non-terminal residue" evidence="3">
    <location>
        <position position="1"/>
    </location>
</feature>
<keyword evidence="2" id="KW-1133">Transmembrane helix</keyword>
<proteinExistence type="predicted"/>
<sequence>VLSVLYSIVVKIPMVFGDSCGALYDVTSNVTGKIILCVLYILLIITFIAPALKHIRTANSLSTNYLLDIIFSVTFRIVIAILGYLITVALSFAGVWGNLFIVEFTVQNYCAIVASTASFKHGESSTSKRDQTRSGQGSVIPQRADSTSKGAKGQVKNSSGHIKPVVKKSVIIELLIFYLMWDLTPLFMKRGLRSLTPISAQKRFMSAYNVTFDILSKELQEISNPKRAQSSRRFFKVGENSYSSGDVFIGISVPDLRKYIVAKIPRMIDVSVLHSLFQSSVHEHRLAAILCLVELFQKPSRYYEQFWACTDDYTFRMK</sequence>
<accession>A0A4P9Y9U7</accession>
<reference evidence="4" key="1">
    <citation type="journal article" date="2018" name="Nat. Microbiol.">
        <title>Leveraging single-cell genomics to expand the fungal tree of life.</title>
        <authorList>
            <person name="Ahrendt S.R."/>
            <person name="Quandt C.A."/>
            <person name="Ciobanu D."/>
            <person name="Clum A."/>
            <person name="Salamov A."/>
            <person name="Andreopoulos B."/>
            <person name="Cheng J.F."/>
            <person name="Woyke T."/>
            <person name="Pelin A."/>
            <person name="Henrissat B."/>
            <person name="Reynolds N.K."/>
            <person name="Benny G.L."/>
            <person name="Smith M.E."/>
            <person name="James T.Y."/>
            <person name="Grigoriev I.V."/>
        </authorList>
    </citation>
    <scope>NUCLEOTIDE SEQUENCE [LARGE SCALE GENOMIC DNA]</scope>
    <source>
        <strain evidence="4">CSF55</strain>
    </source>
</reference>
<dbReference type="AlphaFoldDB" id="A0A4P9Y9U7"/>
<dbReference type="SUPFAM" id="SSF48371">
    <property type="entry name" value="ARM repeat"/>
    <property type="match status" value="1"/>
</dbReference>
<dbReference type="InterPro" id="IPR016024">
    <property type="entry name" value="ARM-type_fold"/>
</dbReference>
<keyword evidence="2" id="KW-0472">Membrane</keyword>
<feature type="compositionally biased region" description="Polar residues" evidence="1">
    <location>
        <begin position="133"/>
        <end position="158"/>
    </location>
</feature>
<gene>
    <name evidence="3" type="ORF">ROZALSC1DRAFT_25807</name>
</gene>
<name>A0A4P9Y9U7_ROZAC</name>
<evidence type="ECO:0000313" key="3">
    <source>
        <dbReference type="EMBL" id="RKP15977.1"/>
    </source>
</evidence>
<dbReference type="Gene3D" id="1.25.10.90">
    <property type="match status" value="1"/>
</dbReference>
<feature type="transmembrane region" description="Helical" evidence="2">
    <location>
        <begin position="33"/>
        <end position="52"/>
    </location>
</feature>
<evidence type="ECO:0000256" key="1">
    <source>
        <dbReference type="SAM" id="MobiDB-lite"/>
    </source>
</evidence>
<protein>
    <submittedName>
        <fullName evidence="3">Uncharacterized protein</fullName>
    </submittedName>
</protein>
<dbReference type="Pfam" id="PF08713">
    <property type="entry name" value="DNA_alkylation"/>
    <property type="match status" value="1"/>
</dbReference>
<keyword evidence="2" id="KW-0812">Transmembrane</keyword>
<dbReference type="Proteomes" id="UP000281549">
    <property type="component" value="Unassembled WGS sequence"/>
</dbReference>
<dbReference type="EMBL" id="ML007210">
    <property type="protein sequence ID" value="RKP15977.1"/>
    <property type="molecule type" value="Genomic_DNA"/>
</dbReference>
<feature type="compositionally biased region" description="Basic and acidic residues" evidence="1">
    <location>
        <begin position="122"/>
        <end position="132"/>
    </location>
</feature>